<feature type="signal peptide" evidence="1">
    <location>
        <begin position="1"/>
        <end position="19"/>
    </location>
</feature>
<dbReference type="Proteomes" id="UP001153365">
    <property type="component" value="Unassembled WGS sequence"/>
</dbReference>
<evidence type="ECO:0000256" key="1">
    <source>
        <dbReference type="SAM" id="SignalP"/>
    </source>
</evidence>
<feature type="non-terminal residue" evidence="2">
    <location>
        <position position="1"/>
    </location>
</feature>
<reference evidence="2" key="1">
    <citation type="submission" date="2022-06" db="EMBL/GenBank/DDBJ databases">
        <authorList>
            <consortium name="SYNGENTA / RWTH Aachen University"/>
        </authorList>
    </citation>
    <scope>NUCLEOTIDE SEQUENCE</scope>
</reference>
<proteinExistence type="predicted"/>
<keyword evidence="3" id="KW-1185">Reference proteome</keyword>
<protein>
    <recommendedName>
        <fullName evidence="4">Secreted protein</fullName>
    </recommendedName>
</protein>
<feature type="chain" id="PRO_5043942270" description="Secreted protein" evidence="1">
    <location>
        <begin position="20"/>
        <end position="76"/>
    </location>
</feature>
<evidence type="ECO:0000313" key="3">
    <source>
        <dbReference type="Proteomes" id="UP001153365"/>
    </source>
</evidence>
<sequence>FLFLFLFFSYFFPFYFVSCNRINFHNSIGQGICNTYQAGEIFRLMQPLKGFSYTLTQYRSVHTELYSDLPHKFSHQ</sequence>
<evidence type="ECO:0000313" key="2">
    <source>
        <dbReference type="EMBL" id="CAH7674772.1"/>
    </source>
</evidence>
<keyword evidence="1" id="KW-0732">Signal</keyword>
<comment type="caution">
    <text evidence="2">The sequence shown here is derived from an EMBL/GenBank/DDBJ whole genome shotgun (WGS) entry which is preliminary data.</text>
</comment>
<gene>
    <name evidence="2" type="ORF">PPACK8108_LOCUS9707</name>
</gene>
<dbReference type="AlphaFoldDB" id="A0AAV0AWY6"/>
<evidence type="ECO:0008006" key="4">
    <source>
        <dbReference type="Google" id="ProtNLM"/>
    </source>
</evidence>
<organism evidence="2 3">
    <name type="scientific">Phakopsora pachyrhizi</name>
    <name type="common">Asian soybean rust disease fungus</name>
    <dbReference type="NCBI Taxonomy" id="170000"/>
    <lineage>
        <taxon>Eukaryota</taxon>
        <taxon>Fungi</taxon>
        <taxon>Dikarya</taxon>
        <taxon>Basidiomycota</taxon>
        <taxon>Pucciniomycotina</taxon>
        <taxon>Pucciniomycetes</taxon>
        <taxon>Pucciniales</taxon>
        <taxon>Phakopsoraceae</taxon>
        <taxon>Phakopsora</taxon>
    </lineage>
</organism>
<name>A0AAV0AWY6_PHAPC</name>
<accession>A0AAV0AWY6</accession>
<dbReference type="EMBL" id="CALTRL010002130">
    <property type="protein sequence ID" value="CAH7674772.1"/>
    <property type="molecule type" value="Genomic_DNA"/>
</dbReference>